<comment type="caution">
    <text evidence="1">The sequence shown here is derived from an EMBL/GenBank/DDBJ whole genome shotgun (WGS) entry which is preliminary data.</text>
</comment>
<gene>
    <name evidence="1" type="ORF">PXEA_LOCUS633</name>
</gene>
<dbReference type="Proteomes" id="UP000784294">
    <property type="component" value="Unassembled WGS sequence"/>
</dbReference>
<dbReference type="AlphaFoldDB" id="A0A448WAS3"/>
<evidence type="ECO:0000313" key="1">
    <source>
        <dbReference type="EMBL" id="VEL07193.1"/>
    </source>
</evidence>
<proteinExistence type="predicted"/>
<dbReference type="EMBL" id="CAAALY010001225">
    <property type="protein sequence ID" value="VEL07193.1"/>
    <property type="molecule type" value="Genomic_DNA"/>
</dbReference>
<sequence>MWAIESDMSDAFLRLLSDVCHVLFGLQPTSAGQEREIVLFTFLYAPPTSLYHITNTWITLILRLASPLSLSSGLLRGWLAREKLRICRSGSRVFLLSLSWWQQWLDYTGSEHGPIPNACTQYDRVRHAWQTQSGTVYPSDSQSSIYNTSSTVQSLMPRHTSLTTPLSWRGVDCSSLTEIGDDGIDAREGVSDRKYQTSSEASRTDWTAFTSHSRPNQTFIGQTQAAGLNYRCKRDGNEMQRQDHDCLYLENPAGPPTRPGCLHFSDLLASLQSTPTACSVSSDFIYE</sequence>
<organism evidence="1 2">
    <name type="scientific">Protopolystoma xenopodis</name>
    <dbReference type="NCBI Taxonomy" id="117903"/>
    <lineage>
        <taxon>Eukaryota</taxon>
        <taxon>Metazoa</taxon>
        <taxon>Spiralia</taxon>
        <taxon>Lophotrochozoa</taxon>
        <taxon>Platyhelminthes</taxon>
        <taxon>Monogenea</taxon>
        <taxon>Polyopisthocotylea</taxon>
        <taxon>Polystomatidea</taxon>
        <taxon>Polystomatidae</taxon>
        <taxon>Protopolystoma</taxon>
    </lineage>
</organism>
<keyword evidence="2" id="KW-1185">Reference proteome</keyword>
<accession>A0A448WAS3</accession>
<dbReference type="OrthoDB" id="265776at2759"/>
<name>A0A448WAS3_9PLAT</name>
<evidence type="ECO:0000313" key="2">
    <source>
        <dbReference type="Proteomes" id="UP000784294"/>
    </source>
</evidence>
<reference evidence="1" key="1">
    <citation type="submission" date="2018-11" db="EMBL/GenBank/DDBJ databases">
        <authorList>
            <consortium name="Pathogen Informatics"/>
        </authorList>
    </citation>
    <scope>NUCLEOTIDE SEQUENCE</scope>
</reference>
<protein>
    <recommendedName>
        <fullName evidence="3">DUSP domain-containing protein</fullName>
    </recommendedName>
</protein>
<evidence type="ECO:0008006" key="3">
    <source>
        <dbReference type="Google" id="ProtNLM"/>
    </source>
</evidence>